<comment type="caution">
    <text evidence="1">The sequence shown here is derived from an EMBL/GenBank/DDBJ whole genome shotgun (WGS) entry which is preliminary data.</text>
</comment>
<organism evidence="1 2">
    <name type="scientific">Gracilibacillus pellucidus</name>
    <dbReference type="NCBI Taxonomy" id="3095368"/>
    <lineage>
        <taxon>Bacteria</taxon>
        <taxon>Bacillati</taxon>
        <taxon>Bacillota</taxon>
        <taxon>Bacilli</taxon>
        <taxon>Bacillales</taxon>
        <taxon>Bacillaceae</taxon>
        <taxon>Gracilibacillus</taxon>
    </lineage>
</organism>
<accession>A0ACC6M336</accession>
<name>A0ACC6M336_9BACI</name>
<dbReference type="EC" id="2.7.8.8" evidence="1"/>
<evidence type="ECO:0000313" key="1">
    <source>
        <dbReference type="EMBL" id="MDX8045293.1"/>
    </source>
</evidence>
<sequence length="178" mass="19376">MNIRKHIPNSITLGNMYCGFLSMGFTVHHYYRSAAALILIGMLLDALDGRVARRLNVKSEIGKQLDSLADIVTFGIAPTILFAYTNAIEGGMLDFVLTGLFILCGGYRLARFNVDTSEDLSHFSGVPITAAGGLLAFSTLFHAHISAIGNIVIICILSYLMVSTWKIPSFKTSIISKQ</sequence>
<reference evidence="1" key="1">
    <citation type="submission" date="2023-11" db="EMBL/GenBank/DDBJ databases">
        <title>Gracilibacillus pellucida a moderately halophilic bacterium isolated from saline soil in Xinjiang province.</title>
        <authorList>
            <person name="Zhang Z."/>
            <person name="Tan F."/>
            <person name="Wang Y."/>
            <person name="Xia M."/>
        </authorList>
    </citation>
    <scope>NUCLEOTIDE SEQUENCE</scope>
    <source>
        <strain evidence="1">S3-1-1</strain>
    </source>
</reference>
<proteinExistence type="predicted"/>
<keyword evidence="2" id="KW-1185">Reference proteome</keyword>
<dbReference type="Proteomes" id="UP001277972">
    <property type="component" value="Unassembled WGS sequence"/>
</dbReference>
<keyword evidence="1" id="KW-0808">Transferase</keyword>
<evidence type="ECO:0000313" key="2">
    <source>
        <dbReference type="Proteomes" id="UP001277972"/>
    </source>
</evidence>
<gene>
    <name evidence="1" type="primary">pssA</name>
    <name evidence="1" type="ORF">SH601_04760</name>
</gene>
<protein>
    <submittedName>
        <fullName evidence="1">CDP-diacylglycerol--serine O-phosphatidyltransferase</fullName>
        <ecNumber evidence="1">2.7.8.8</ecNumber>
    </submittedName>
</protein>
<dbReference type="EMBL" id="JAWZSR010000002">
    <property type="protein sequence ID" value="MDX8045293.1"/>
    <property type="molecule type" value="Genomic_DNA"/>
</dbReference>